<organism evidence="2 3">
    <name type="scientific">Sungouiella intermedia</name>
    <dbReference type="NCBI Taxonomy" id="45354"/>
    <lineage>
        <taxon>Eukaryota</taxon>
        <taxon>Fungi</taxon>
        <taxon>Dikarya</taxon>
        <taxon>Ascomycota</taxon>
        <taxon>Saccharomycotina</taxon>
        <taxon>Pichiomycetes</taxon>
        <taxon>Metschnikowiaceae</taxon>
        <taxon>Sungouiella</taxon>
    </lineage>
</organism>
<evidence type="ECO:0000313" key="3">
    <source>
        <dbReference type="Proteomes" id="UP000182334"/>
    </source>
</evidence>
<feature type="region of interest" description="Disordered" evidence="1">
    <location>
        <begin position="38"/>
        <end position="60"/>
    </location>
</feature>
<proteinExistence type="predicted"/>
<dbReference type="Proteomes" id="UP000182334">
    <property type="component" value="Chromosome II"/>
</dbReference>
<dbReference type="AlphaFoldDB" id="A0A1L0BHS1"/>
<name>A0A1L0BHS1_9ASCO</name>
<evidence type="ECO:0000313" key="2">
    <source>
        <dbReference type="EMBL" id="SGZ49802.1"/>
    </source>
</evidence>
<sequence>MFDTRTAVRLESGQVEGYQDPADQGLAAQRSRLCQVAHDGTEKNQWGQRRHEQNQRGMLA</sequence>
<accession>A0A1L0BHS1</accession>
<reference evidence="2 3" key="1">
    <citation type="submission" date="2016-10" db="EMBL/GenBank/DDBJ databases">
        <authorList>
            <person name="de Groot N.N."/>
        </authorList>
    </citation>
    <scope>NUCLEOTIDE SEQUENCE [LARGE SCALE GENOMIC DNA]</scope>
    <source>
        <strain evidence="2 3">CBS 141442</strain>
    </source>
</reference>
<gene>
    <name evidence="2" type="ORF">SAMEA4029010_CIC11G00000005146</name>
</gene>
<protein>
    <submittedName>
        <fullName evidence="2">CIC11C00000005146</fullName>
    </submittedName>
</protein>
<evidence type="ECO:0000256" key="1">
    <source>
        <dbReference type="SAM" id="MobiDB-lite"/>
    </source>
</evidence>
<feature type="region of interest" description="Disordered" evidence="1">
    <location>
        <begin position="1"/>
        <end position="24"/>
    </location>
</feature>
<keyword evidence="3" id="KW-1185">Reference proteome</keyword>
<dbReference type="EMBL" id="LT635757">
    <property type="protein sequence ID" value="SGZ49802.1"/>
    <property type="molecule type" value="Genomic_DNA"/>
</dbReference>